<feature type="transmembrane region" description="Helical" evidence="1">
    <location>
        <begin position="139"/>
        <end position="158"/>
    </location>
</feature>
<evidence type="ECO:0000256" key="1">
    <source>
        <dbReference type="SAM" id="Phobius"/>
    </source>
</evidence>
<feature type="transmembrane region" description="Helical" evidence="1">
    <location>
        <begin position="300"/>
        <end position="318"/>
    </location>
</feature>
<keyword evidence="1" id="KW-0812">Transmembrane</keyword>
<evidence type="ECO:0000313" key="2">
    <source>
        <dbReference type="EMBL" id="RFA15151.1"/>
    </source>
</evidence>
<feature type="transmembrane region" description="Helical" evidence="1">
    <location>
        <begin position="39"/>
        <end position="57"/>
    </location>
</feature>
<dbReference type="RefSeq" id="WP_116281912.1">
    <property type="nucleotide sequence ID" value="NZ_NBXA01000007.1"/>
</dbReference>
<keyword evidence="1" id="KW-1133">Transmembrane helix</keyword>
<feature type="transmembrane region" description="Helical" evidence="1">
    <location>
        <begin position="262"/>
        <end position="288"/>
    </location>
</feature>
<feature type="transmembrane region" description="Helical" evidence="1">
    <location>
        <begin position="116"/>
        <end position="133"/>
    </location>
</feature>
<feature type="transmembrane region" description="Helical" evidence="1">
    <location>
        <begin position="170"/>
        <end position="191"/>
    </location>
</feature>
<comment type="caution">
    <text evidence="2">The sequence shown here is derived from an EMBL/GenBank/DDBJ whole genome shotgun (WGS) entry which is preliminary data.</text>
</comment>
<dbReference type="AlphaFoldDB" id="A0A3E0VZH7"/>
<feature type="transmembrane region" description="Helical" evidence="1">
    <location>
        <begin position="229"/>
        <end position="250"/>
    </location>
</feature>
<sequence>MPRSSVREKMPIRDVGLAAAAVIAVPVVTIFTISAGPDGLVTVLVVLMGLGSVLAALSDKPVLIIGLLVGASACQRAVGAVTGSPIALWLDDSVLIGMALYVLIRLSARINGKIAAVLLIFVGFLLFALVRSTDFSVGLYQLRQVAVPALLLLFGVVFDREKIKKASPVVLTFIAIGALYGVLELAGIRLIDPSTASGLNTFSSTNIRENGLPAAYRYFLSDGTVLSRVGGLILNPPSFGILAATGFIWLRFSDNRRGPGFVILGLLFAVMTVASLGRGGIVVLGLAIAQPFITKYSGRLAFILVGAVMGVVAYGEFVTQGQSGRHAEGFTYGLTYALSHPIGGGFGLVGNSVNQLGLAGDDSGAGESLAAIFLTAFGWVGILLLVWLLLRGIGAGTTMPGVALTSAVLVSLVSETAGGLDAAGPLWILGGFALVGDQSVRKVLAGVVGRRKKETEPDEQFLDPKLVTTKGNRFV</sequence>
<dbReference type="OrthoDB" id="4918889at2"/>
<gene>
    <name evidence="2" type="ORF">B7R21_03720</name>
</gene>
<reference evidence="2 3" key="1">
    <citation type="submission" date="2017-04" db="EMBL/GenBank/DDBJ databases">
        <title>Comparative genome analysis of Subtercola boreus.</title>
        <authorList>
            <person name="Cho Y.-J."/>
            <person name="Cho A."/>
            <person name="Kim O.-S."/>
            <person name="Lee J.-I."/>
        </authorList>
    </citation>
    <scope>NUCLEOTIDE SEQUENCE [LARGE SCALE GENOMIC DNA]</scope>
    <source>
        <strain evidence="2 3">P27444</strain>
    </source>
</reference>
<protein>
    <submittedName>
        <fullName evidence="2">Uncharacterized protein</fullName>
    </submittedName>
</protein>
<feature type="transmembrane region" description="Helical" evidence="1">
    <location>
        <begin position="12"/>
        <end position="33"/>
    </location>
</feature>
<name>A0A3E0VZH7_9MICO</name>
<evidence type="ECO:0000313" key="3">
    <source>
        <dbReference type="Proteomes" id="UP000256709"/>
    </source>
</evidence>
<keyword evidence="1" id="KW-0472">Membrane</keyword>
<organism evidence="2 3">
    <name type="scientific">Subtercola boreus</name>
    <dbReference type="NCBI Taxonomy" id="120213"/>
    <lineage>
        <taxon>Bacteria</taxon>
        <taxon>Bacillati</taxon>
        <taxon>Actinomycetota</taxon>
        <taxon>Actinomycetes</taxon>
        <taxon>Micrococcales</taxon>
        <taxon>Microbacteriaceae</taxon>
        <taxon>Subtercola</taxon>
    </lineage>
</organism>
<feature type="transmembrane region" description="Helical" evidence="1">
    <location>
        <begin position="86"/>
        <end position="104"/>
    </location>
</feature>
<feature type="transmembrane region" description="Helical" evidence="1">
    <location>
        <begin position="330"/>
        <end position="349"/>
    </location>
</feature>
<dbReference type="Proteomes" id="UP000256709">
    <property type="component" value="Unassembled WGS sequence"/>
</dbReference>
<accession>A0A3E0VZH7</accession>
<proteinExistence type="predicted"/>
<dbReference type="EMBL" id="NBXA01000007">
    <property type="protein sequence ID" value="RFA15151.1"/>
    <property type="molecule type" value="Genomic_DNA"/>
</dbReference>
<feature type="transmembrane region" description="Helical" evidence="1">
    <location>
        <begin position="369"/>
        <end position="390"/>
    </location>
</feature>